<dbReference type="InterPro" id="IPR029063">
    <property type="entry name" value="SAM-dependent_MTases_sf"/>
</dbReference>
<evidence type="ECO:0000256" key="4">
    <source>
        <dbReference type="ARBA" id="ARBA00022691"/>
    </source>
</evidence>
<gene>
    <name evidence="7" type="ORF">GCM10009668_21000</name>
</gene>
<feature type="region of interest" description="Disordered" evidence="6">
    <location>
        <begin position="1"/>
        <end position="20"/>
    </location>
</feature>
<dbReference type="Pfam" id="PF02353">
    <property type="entry name" value="CMAS"/>
    <property type="match status" value="1"/>
</dbReference>
<dbReference type="PIRSF" id="PIRSF003085">
    <property type="entry name" value="CMAS"/>
    <property type="match status" value="1"/>
</dbReference>
<comment type="similarity">
    <text evidence="1">Belongs to the CFA/CMAS family.</text>
</comment>
<proteinExistence type="inferred from homology"/>
<dbReference type="Gene3D" id="3.40.50.150">
    <property type="entry name" value="Vaccinia Virus protein VP39"/>
    <property type="match status" value="1"/>
</dbReference>
<dbReference type="SUPFAM" id="SSF53335">
    <property type="entry name" value="S-adenosyl-L-methionine-dependent methyltransferases"/>
    <property type="match status" value="1"/>
</dbReference>
<organism evidence="7 8">
    <name type="scientific">Nocardioides dubius</name>
    <dbReference type="NCBI Taxonomy" id="317019"/>
    <lineage>
        <taxon>Bacteria</taxon>
        <taxon>Bacillati</taxon>
        <taxon>Actinomycetota</taxon>
        <taxon>Actinomycetes</taxon>
        <taxon>Propionibacteriales</taxon>
        <taxon>Nocardioidaceae</taxon>
        <taxon>Nocardioides</taxon>
    </lineage>
</organism>
<sequence>MTSLDTMTATPTDVPDPSHWPDLADYPRGLRADVQAAVVRRLLDAAAKRAGVNVVEGLDAYPLDGRPVLVIYRPEEFFARVGSDGLIGFGEAWQTGAWSSPDVVALLTALARHLPELVPPFLQRLRHAYVARPPVAHRNEVGNTRSNISAHYDLSNDLFASFLDPTMSYSSALFTTAPFDQQTLEQAQSRKIDRILNQARVGEGTRLLEIGTGWGELAIRAAQRGAEVLSVTLSAEQQHLARTMAHAAGVDDAVRIELCDYREVEGSYDAVVSVEMIEAVGHQYWPTYFATIDKLLVPGGRAVIQAITMPHDRMLATQSTWTWINKYIFPGGFLPSVQAMDEVVAEHTSLQRLEDLAFGLHYAETLRRWRERFIAKQERVMALGFDETFCRTWEFYLAYSEAGFAAGYLDVHQLTLQKEDA</sequence>
<evidence type="ECO:0000256" key="1">
    <source>
        <dbReference type="ARBA" id="ARBA00010815"/>
    </source>
</evidence>
<keyword evidence="4" id="KW-0949">S-adenosyl-L-methionine</keyword>
<dbReference type="CDD" id="cd02440">
    <property type="entry name" value="AdoMet_MTases"/>
    <property type="match status" value="1"/>
</dbReference>
<dbReference type="InterPro" id="IPR003333">
    <property type="entry name" value="CMAS"/>
</dbReference>
<evidence type="ECO:0000256" key="5">
    <source>
        <dbReference type="ARBA" id="ARBA00023098"/>
    </source>
</evidence>
<evidence type="ECO:0000256" key="6">
    <source>
        <dbReference type="SAM" id="MobiDB-lite"/>
    </source>
</evidence>
<evidence type="ECO:0000313" key="8">
    <source>
        <dbReference type="Proteomes" id="UP001501581"/>
    </source>
</evidence>
<dbReference type="PANTHER" id="PTHR43667:SF2">
    <property type="entry name" value="FATTY ACID C-METHYL TRANSFERASE"/>
    <property type="match status" value="1"/>
</dbReference>
<keyword evidence="3" id="KW-0808">Transferase</keyword>
<evidence type="ECO:0000313" key="7">
    <source>
        <dbReference type="EMBL" id="GAA1102313.1"/>
    </source>
</evidence>
<protein>
    <submittedName>
        <fullName evidence="7">Class I SAM-dependent methyltransferase</fullName>
    </submittedName>
</protein>
<reference evidence="8" key="1">
    <citation type="journal article" date="2019" name="Int. J. Syst. Evol. Microbiol.">
        <title>The Global Catalogue of Microorganisms (GCM) 10K type strain sequencing project: providing services to taxonomists for standard genome sequencing and annotation.</title>
        <authorList>
            <consortium name="The Broad Institute Genomics Platform"/>
            <consortium name="The Broad Institute Genome Sequencing Center for Infectious Disease"/>
            <person name="Wu L."/>
            <person name="Ma J."/>
        </authorList>
    </citation>
    <scope>NUCLEOTIDE SEQUENCE [LARGE SCALE GENOMIC DNA]</scope>
    <source>
        <strain evidence="8">JCM 13008</strain>
    </source>
</reference>
<dbReference type="GO" id="GO:0008168">
    <property type="term" value="F:methyltransferase activity"/>
    <property type="evidence" value="ECO:0007669"/>
    <property type="project" value="UniProtKB-KW"/>
</dbReference>
<accession>A0ABP4EHF7</accession>
<keyword evidence="8" id="KW-1185">Reference proteome</keyword>
<dbReference type="Proteomes" id="UP001501581">
    <property type="component" value="Unassembled WGS sequence"/>
</dbReference>
<name>A0ABP4EHF7_9ACTN</name>
<feature type="compositionally biased region" description="Polar residues" evidence="6">
    <location>
        <begin position="1"/>
        <end position="11"/>
    </location>
</feature>
<evidence type="ECO:0000256" key="2">
    <source>
        <dbReference type="ARBA" id="ARBA00022603"/>
    </source>
</evidence>
<evidence type="ECO:0000256" key="3">
    <source>
        <dbReference type="ARBA" id="ARBA00022679"/>
    </source>
</evidence>
<dbReference type="InterPro" id="IPR050723">
    <property type="entry name" value="CFA/CMAS"/>
</dbReference>
<dbReference type="GO" id="GO:0032259">
    <property type="term" value="P:methylation"/>
    <property type="evidence" value="ECO:0007669"/>
    <property type="project" value="UniProtKB-KW"/>
</dbReference>
<keyword evidence="5" id="KW-0443">Lipid metabolism</keyword>
<comment type="caution">
    <text evidence="7">The sequence shown here is derived from an EMBL/GenBank/DDBJ whole genome shotgun (WGS) entry which is preliminary data.</text>
</comment>
<dbReference type="EMBL" id="BAAALG010000008">
    <property type="protein sequence ID" value="GAA1102313.1"/>
    <property type="molecule type" value="Genomic_DNA"/>
</dbReference>
<dbReference type="PANTHER" id="PTHR43667">
    <property type="entry name" value="CYCLOPROPANE-FATTY-ACYL-PHOSPHOLIPID SYNTHASE"/>
    <property type="match status" value="1"/>
</dbReference>
<keyword evidence="2 7" id="KW-0489">Methyltransferase</keyword>